<dbReference type="AlphaFoldDB" id="A0A0M9G3T6"/>
<evidence type="ECO:0000313" key="3">
    <source>
        <dbReference type="Proteomes" id="UP000037923"/>
    </source>
</evidence>
<reference evidence="2 3" key="1">
    <citation type="submission" date="2015-07" db="EMBL/GenBank/DDBJ databases">
        <title>High-quality genome of monoxenous trypanosomatid Leptomonas pyrrhocoris.</title>
        <authorList>
            <person name="Flegontov P."/>
            <person name="Butenko A."/>
            <person name="Firsov S."/>
            <person name="Vlcek C."/>
            <person name="Logacheva M.D."/>
            <person name="Field M."/>
            <person name="Filatov D."/>
            <person name="Flegontova O."/>
            <person name="Gerasimov E."/>
            <person name="Jackson A.P."/>
            <person name="Kelly S."/>
            <person name="Opperdoes F."/>
            <person name="O'Reilly A."/>
            <person name="Votypka J."/>
            <person name="Yurchenko V."/>
            <person name="Lukes J."/>
        </authorList>
    </citation>
    <scope>NUCLEOTIDE SEQUENCE [LARGE SCALE GENOMIC DNA]</scope>
    <source>
        <strain evidence="2">H10</strain>
    </source>
</reference>
<organism evidence="2 3">
    <name type="scientific">Leptomonas pyrrhocoris</name>
    <name type="common">Firebug parasite</name>
    <dbReference type="NCBI Taxonomy" id="157538"/>
    <lineage>
        <taxon>Eukaryota</taxon>
        <taxon>Discoba</taxon>
        <taxon>Euglenozoa</taxon>
        <taxon>Kinetoplastea</taxon>
        <taxon>Metakinetoplastina</taxon>
        <taxon>Trypanosomatida</taxon>
        <taxon>Trypanosomatidae</taxon>
        <taxon>Leishmaniinae</taxon>
        <taxon>Leptomonas</taxon>
    </lineage>
</organism>
<dbReference type="Proteomes" id="UP000037923">
    <property type="component" value="Unassembled WGS sequence"/>
</dbReference>
<name>A0A0M9G3T6_LEPPY</name>
<feature type="region of interest" description="Disordered" evidence="1">
    <location>
        <begin position="84"/>
        <end position="113"/>
    </location>
</feature>
<dbReference type="GO" id="GO:0016538">
    <property type="term" value="F:cyclin-dependent protein serine/threonine kinase regulator activity"/>
    <property type="evidence" value="ECO:0007669"/>
    <property type="project" value="InterPro"/>
</dbReference>
<dbReference type="InterPro" id="IPR036915">
    <property type="entry name" value="Cyclin-like_sf"/>
</dbReference>
<sequence length="496" mass="54583">MHRVMDDDDSRDAYYAYGVDFIRTAGLLLRTTPSVVFRASILFQRFETSVDAHFRSQYIRPMDMPAYRQTLEADLVRAQRLALQPASPQSSPHMTDATRDNGEEDSDPTALPTGAEYRIPNHAQQEMRTGLVPLVDLRAPLDYCLQHLIDQEDIVYLCAACLLIATKMEDPAIRIRTVVNTCMRVSERRAGVVVNELQKPPTARYEDFKACVVDAEEVVLHQLGFQTFVDSPYKYVLLYLNVLVEPTEASVADAAAAKYLTVPKTSSSRAMQTPSRPSSAALTQWMVRAVQLVNDLPRCRRLVDVASDVLALYAIQQTCPSDLTPPPNWTNVFGVTEATVAVVARVYAAYLKDGLGSRRASDALSEIRTGSTAAPYRTVKEGLEYDGTLKGLKEIRRAVVGRGSGRTSHNTSPAPPSTGDHSSITRSADVATSLPPTKASIEELRELIGSPFGSPLPPLPQVPPQAAGGRRDRTEAHNFANVPKRSRKDPHHDGTE</sequence>
<gene>
    <name evidence="2" type="ORF">ABB37_03985</name>
</gene>
<dbReference type="GeneID" id="26904276"/>
<dbReference type="GO" id="GO:0006357">
    <property type="term" value="P:regulation of transcription by RNA polymerase II"/>
    <property type="evidence" value="ECO:0007669"/>
    <property type="project" value="InterPro"/>
</dbReference>
<feature type="region of interest" description="Disordered" evidence="1">
    <location>
        <begin position="399"/>
        <end position="434"/>
    </location>
</feature>
<evidence type="ECO:0008006" key="4">
    <source>
        <dbReference type="Google" id="ProtNLM"/>
    </source>
</evidence>
<dbReference type="OMA" id="YKYVLLY"/>
<accession>A0A0M9G3T6</accession>
<feature type="region of interest" description="Disordered" evidence="1">
    <location>
        <begin position="447"/>
        <end position="496"/>
    </location>
</feature>
<proteinExistence type="predicted"/>
<evidence type="ECO:0000256" key="1">
    <source>
        <dbReference type="SAM" id="MobiDB-lite"/>
    </source>
</evidence>
<dbReference type="RefSeq" id="XP_015660116.1">
    <property type="nucleotide sequence ID" value="XM_015801496.1"/>
</dbReference>
<dbReference type="PANTHER" id="PTHR10026">
    <property type="entry name" value="CYCLIN"/>
    <property type="match status" value="1"/>
</dbReference>
<feature type="compositionally biased region" description="Pro residues" evidence="1">
    <location>
        <begin position="454"/>
        <end position="463"/>
    </location>
</feature>
<dbReference type="InterPro" id="IPR043198">
    <property type="entry name" value="Cyclin/Ssn8"/>
</dbReference>
<comment type="caution">
    <text evidence="2">The sequence shown here is derived from an EMBL/GenBank/DDBJ whole genome shotgun (WGS) entry which is preliminary data.</text>
</comment>
<dbReference type="Gene3D" id="1.10.472.10">
    <property type="entry name" value="Cyclin-like"/>
    <property type="match status" value="1"/>
</dbReference>
<evidence type="ECO:0000313" key="2">
    <source>
        <dbReference type="EMBL" id="KPA81677.1"/>
    </source>
</evidence>
<dbReference type="VEuPathDB" id="TriTrypDB:LpyrH10_06_3550"/>
<protein>
    <recommendedName>
        <fullName evidence="4">Cyclin N-terminal domain-containing protein</fullName>
    </recommendedName>
</protein>
<keyword evidence="3" id="KW-1185">Reference proteome</keyword>
<dbReference type="EMBL" id="LGTL01000006">
    <property type="protein sequence ID" value="KPA81677.1"/>
    <property type="molecule type" value="Genomic_DNA"/>
</dbReference>
<dbReference type="SUPFAM" id="SSF47954">
    <property type="entry name" value="Cyclin-like"/>
    <property type="match status" value="1"/>
</dbReference>
<dbReference type="OrthoDB" id="79090at2759"/>